<keyword evidence="1" id="KW-0238">DNA-binding</keyword>
<dbReference type="SMART" id="SM00530">
    <property type="entry name" value="HTH_XRE"/>
    <property type="match status" value="2"/>
</dbReference>
<gene>
    <name evidence="3" type="ORF">FO059_18220</name>
</gene>
<dbReference type="InterPro" id="IPR001387">
    <property type="entry name" value="Cro/C1-type_HTH"/>
</dbReference>
<evidence type="ECO:0000313" key="4">
    <source>
        <dbReference type="Proteomes" id="UP000317344"/>
    </source>
</evidence>
<dbReference type="PANTHER" id="PTHR46558">
    <property type="entry name" value="TRACRIPTIONAL REGULATORY PROTEIN-RELATED-RELATED"/>
    <property type="match status" value="1"/>
</dbReference>
<dbReference type="SUPFAM" id="SSF47413">
    <property type="entry name" value="lambda repressor-like DNA-binding domains"/>
    <property type="match status" value="2"/>
</dbReference>
<feature type="domain" description="HTH cro/C1-type" evidence="2">
    <location>
        <begin position="93"/>
        <end position="147"/>
    </location>
</feature>
<dbReference type="PANTHER" id="PTHR46558:SF4">
    <property type="entry name" value="DNA-BIDING PHAGE PROTEIN"/>
    <property type="match status" value="1"/>
</dbReference>
<dbReference type="Gene3D" id="1.10.260.40">
    <property type="entry name" value="lambda repressor-like DNA-binding domains"/>
    <property type="match status" value="2"/>
</dbReference>
<sequence length="165" mass="17965">MTITNDLDCPRLGETVPRSVVRGFSGARLRQRRTERGFTIDDLGDLAGVSPPVVSGWETGRYSPTPHLLDRVATALHITIQDLVVLPPEKAMLSDLRTQAGLTQADVAKALGISPSTLGRIEKGRKDIDDELPAALAEVYETTTDLVIRAWELTVATRAAHLRTL</sequence>
<keyword evidence="3" id="KW-0614">Plasmid</keyword>
<dbReference type="InterPro" id="IPR010982">
    <property type="entry name" value="Lambda_DNA-bd_dom_sf"/>
</dbReference>
<evidence type="ECO:0000313" key="3">
    <source>
        <dbReference type="EMBL" id="QDQ99531.1"/>
    </source>
</evidence>
<dbReference type="PROSITE" id="PS50943">
    <property type="entry name" value="HTH_CROC1"/>
    <property type="match status" value="2"/>
</dbReference>
<feature type="domain" description="HTH cro/C1-type" evidence="2">
    <location>
        <begin position="29"/>
        <end position="83"/>
    </location>
</feature>
<protein>
    <submittedName>
        <fullName evidence="3">Helix-turn-helix domain-containing protein</fullName>
    </submittedName>
</protein>
<dbReference type="AlphaFoldDB" id="A0A516XA44"/>
<dbReference type="GO" id="GO:0003677">
    <property type="term" value="F:DNA binding"/>
    <property type="evidence" value="ECO:0007669"/>
    <property type="project" value="UniProtKB-KW"/>
</dbReference>
<dbReference type="Pfam" id="PF01381">
    <property type="entry name" value="HTH_3"/>
    <property type="match status" value="2"/>
</dbReference>
<dbReference type="EMBL" id="CP041766">
    <property type="protein sequence ID" value="QDQ99531.1"/>
    <property type="molecule type" value="Genomic_DNA"/>
</dbReference>
<reference evidence="3 4" key="2">
    <citation type="submission" date="2019-07" db="EMBL/GenBank/DDBJ databases">
        <authorList>
            <person name="Huang Y."/>
        </authorList>
    </citation>
    <scope>NUCLEOTIDE SEQUENCE [LARGE SCALE GENOMIC DNA]</scope>
    <source>
        <strain evidence="3 4">HY188</strain>
        <plasmid evidence="3 4">unnamed</plasmid>
    </source>
</reference>
<keyword evidence="4" id="KW-1185">Reference proteome</keyword>
<dbReference type="KEGG" id="toy:FO059_18220"/>
<dbReference type="Proteomes" id="UP000317344">
    <property type="component" value="Plasmid unnamed"/>
</dbReference>
<reference evidence="3 4" key="1">
    <citation type="submission" date="2019-07" db="EMBL/GenBank/DDBJ databases">
        <title>Tomitella cavernea sp. nov., an actinomycete isolated from soil.</title>
        <authorList>
            <person name="Cheng J."/>
        </authorList>
    </citation>
    <scope>NUCLEOTIDE SEQUENCE [LARGE SCALE GENOMIC DNA]</scope>
    <source>
        <strain evidence="3 4">HY188</strain>
        <plasmid evidence="3 4">unnamed</plasmid>
    </source>
</reference>
<dbReference type="OrthoDB" id="4724865at2"/>
<proteinExistence type="predicted"/>
<organism evidence="3 4">
    <name type="scientific">Tomitella fengzijianii</name>
    <dbReference type="NCBI Taxonomy" id="2597660"/>
    <lineage>
        <taxon>Bacteria</taxon>
        <taxon>Bacillati</taxon>
        <taxon>Actinomycetota</taxon>
        <taxon>Actinomycetes</taxon>
        <taxon>Mycobacteriales</taxon>
        <taxon>Tomitella</taxon>
    </lineage>
</organism>
<dbReference type="CDD" id="cd00093">
    <property type="entry name" value="HTH_XRE"/>
    <property type="match status" value="2"/>
</dbReference>
<evidence type="ECO:0000259" key="2">
    <source>
        <dbReference type="PROSITE" id="PS50943"/>
    </source>
</evidence>
<geneLocation type="plasmid" evidence="3">
    <name>unnamed</name>
</geneLocation>
<accession>A0A516XA44</accession>
<name>A0A516XA44_9ACTN</name>
<evidence type="ECO:0000256" key="1">
    <source>
        <dbReference type="ARBA" id="ARBA00023125"/>
    </source>
</evidence>